<dbReference type="KEGG" id="pib:BBD41_12655"/>
<protein>
    <recommendedName>
        <fullName evidence="3">TPM domain-containing protein</fullName>
    </recommendedName>
</protein>
<gene>
    <name evidence="4" type="ORF">BBD41_12655</name>
</gene>
<sequence>MRRRRSMLGLGWIMMLAVFLMMPHRTAAAAAEAKPLIFDDAGLLSSQEYEELSALAREYGAERETDFIIITTDNPDNVDIEILIEDFYDAYAPGYDRPHGNAVILGLDMRNRDVELQGYYKAEEYLDRNRLDKIRRKITDDLSDGEYKKAFEAYIISAHEYMGYEPGFNPDNPLFNIWVQLGGAVLIGGLAVGLMTYRAGGRVTVNRRTYEDVSTSGIIDQEDRYIRTTTTRREIPKNDGGSSGGGVTSGGHSHSSSRGKF</sequence>
<dbReference type="RefSeq" id="WP_099477810.1">
    <property type="nucleotide sequence ID" value="NZ_CP016809.1"/>
</dbReference>
<feature type="domain" description="TPM" evidence="3">
    <location>
        <begin position="38"/>
        <end position="155"/>
    </location>
</feature>
<dbReference type="Gene3D" id="3.10.310.50">
    <property type="match status" value="1"/>
</dbReference>
<feature type="transmembrane region" description="Helical" evidence="2">
    <location>
        <begin position="177"/>
        <end position="197"/>
    </location>
</feature>
<evidence type="ECO:0000259" key="3">
    <source>
        <dbReference type="Pfam" id="PF04536"/>
    </source>
</evidence>
<name>A0A1B2E088_9BACL</name>
<feature type="compositionally biased region" description="Basic and acidic residues" evidence="1">
    <location>
        <begin position="224"/>
        <end position="237"/>
    </location>
</feature>
<organism evidence="4">
    <name type="scientific">Paenibacillus ihbetae</name>
    <dbReference type="NCBI Taxonomy" id="1870820"/>
    <lineage>
        <taxon>Bacteria</taxon>
        <taxon>Bacillati</taxon>
        <taxon>Bacillota</taxon>
        <taxon>Bacilli</taxon>
        <taxon>Bacillales</taxon>
        <taxon>Paenibacillaceae</taxon>
        <taxon>Paenibacillus</taxon>
    </lineage>
</organism>
<reference evidence="4" key="1">
    <citation type="submission" date="2016-08" db="EMBL/GenBank/DDBJ databases">
        <title>Complete Genome Seqeunce of Paenibacillus sp. nov. IHBB 9852 from high altitute lake of Indian trans-Himalayas.</title>
        <authorList>
            <person name="Kiran S."/>
            <person name="Swarnkar M.K."/>
            <person name="Rana A."/>
            <person name="Tewari R."/>
            <person name="Gulati A."/>
        </authorList>
    </citation>
    <scope>NUCLEOTIDE SEQUENCE [LARGE SCALE GENOMIC DNA]</scope>
    <source>
        <strain evidence="4">IHBB 9852</strain>
    </source>
</reference>
<keyword evidence="2" id="KW-0472">Membrane</keyword>
<keyword evidence="2" id="KW-0812">Transmembrane</keyword>
<dbReference type="InterPro" id="IPR007621">
    <property type="entry name" value="TPM_dom"/>
</dbReference>
<dbReference type="Pfam" id="PF04536">
    <property type="entry name" value="TPM_phosphatase"/>
    <property type="match status" value="1"/>
</dbReference>
<feature type="region of interest" description="Disordered" evidence="1">
    <location>
        <begin position="224"/>
        <end position="261"/>
    </location>
</feature>
<evidence type="ECO:0000256" key="2">
    <source>
        <dbReference type="SAM" id="Phobius"/>
    </source>
</evidence>
<keyword evidence="2" id="KW-1133">Transmembrane helix</keyword>
<evidence type="ECO:0000256" key="1">
    <source>
        <dbReference type="SAM" id="MobiDB-lite"/>
    </source>
</evidence>
<dbReference type="EMBL" id="CP016809">
    <property type="protein sequence ID" value="ANY73365.1"/>
    <property type="molecule type" value="Genomic_DNA"/>
</dbReference>
<accession>A0A1B2E088</accession>
<dbReference type="AlphaFoldDB" id="A0A1B2E088"/>
<evidence type="ECO:0000313" key="4">
    <source>
        <dbReference type="EMBL" id="ANY73365.1"/>
    </source>
</evidence>
<proteinExistence type="predicted"/>